<dbReference type="OrthoDB" id="2117459at2759"/>
<reference evidence="3 4" key="1">
    <citation type="submission" date="2015-10" db="EMBL/GenBank/DDBJ databases">
        <title>Full genome of DAOMC 229536 Phialocephala scopiformis, a fungal endophyte of spruce producing the potent anti-insectan compound rugulosin.</title>
        <authorList>
            <consortium name="DOE Joint Genome Institute"/>
            <person name="Walker A.K."/>
            <person name="Frasz S.L."/>
            <person name="Seifert K.A."/>
            <person name="Miller J.D."/>
            <person name="Mondo S.J."/>
            <person name="Labutti K."/>
            <person name="Lipzen A."/>
            <person name="Dockter R."/>
            <person name="Kennedy M."/>
            <person name="Grigoriev I.V."/>
            <person name="Spatafora J.W."/>
        </authorList>
    </citation>
    <scope>NUCLEOTIDE SEQUENCE [LARGE SCALE GENOMIC DNA]</scope>
    <source>
        <strain evidence="3 4">CBS 120377</strain>
    </source>
</reference>
<evidence type="ECO:0000259" key="2">
    <source>
        <dbReference type="Pfam" id="PF12828"/>
    </source>
</evidence>
<feature type="domain" description="PX" evidence="1">
    <location>
        <begin position="165"/>
        <end position="358"/>
    </location>
</feature>
<dbReference type="Pfam" id="PF12828">
    <property type="entry name" value="PXB"/>
    <property type="match status" value="1"/>
</dbReference>
<dbReference type="GeneID" id="28822236"/>
<dbReference type="Proteomes" id="UP000070700">
    <property type="component" value="Unassembled WGS sequence"/>
</dbReference>
<evidence type="ECO:0008006" key="5">
    <source>
        <dbReference type="Google" id="ProtNLM"/>
    </source>
</evidence>
<dbReference type="InterPro" id="IPR047168">
    <property type="entry name" value="LEC1-like"/>
</dbReference>
<dbReference type="KEGG" id="psco:LY89DRAFT_659304"/>
<name>A0A132B8E1_MOLSC</name>
<dbReference type="Pfam" id="PF12825">
    <property type="entry name" value="DUF3818"/>
    <property type="match status" value="2"/>
</dbReference>
<dbReference type="InterPro" id="IPR024555">
    <property type="entry name" value="PX-associated"/>
</dbReference>
<dbReference type="PANTHER" id="PTHR47185">
    <property type="entry name" value="PX DOMAIN-CONTAINING PROTEIN YPR097W"/>
    <property type="match status" value="1"/>
</dbReference>
<dbReference type="GO" id="GO:0035091">
    <property type="term" value="F:phosphatidylinositol binding"/>
    <property type="evidence" value="ECO:0007669"/>
    <property type="project" value="TreeGrafter"/>
</dbReference>
<feature type="domain" description="PX" evidence="1">
    <location>
        <begin position="363"/>
        <end position="487"/>
    </location>
</feature>
<dbReference type="RefSeq" id="XP_018062614.1">
    <property type="nucleotide sequence ID" value="XM_018212510.1"/>
</dbReference>
<evidence type="ECO:0000259" key="1">
    <source>
        <dbReference type="Pfam" id="PF12825"/>
    </source>
</evidence>
<evidence type="ECO:0000313" key="4">
    <source>
        <dbReference type="Proteomes" id="UP000070700"/>
    </source>
</evidence>
<dbReference type="InParanoid" id="A0A132B8E1"/>
<dbReference type="AlphaFoldDB" id="A0A132B8E1"/>
<gene>
    <name evidence="3" type="ORF">LY89DRAFT_659304</name>
</gene>
<evidence type="ECO:0000313" key="3">
    <source>
        <dbReference type="EMBL" id="KUJ08259.1"/>
    </source>
</evidence>
<organism evidence="3 4">
    <name type="scientific">Mollisia scopiformis</name>
    <name type="common">Conifer needle endophyte fungus</name>
    <name type="synonym">Phialocephala scopiformis</name>
    <dbReference type="NCBI Taxonomy" id="149040"/>
    <lineage>
        <taxon>Eukaryota</taxon>
        <taxon>Fungi</taxon>
        <taxon>Dikarya</taxon>
        <taxon>Ascomycota</taxon>
        <taxon>Pezizomycotina</taxon>
        <taxon>Leotiomycetes</taxon>
        <taxon>Helotiales</taxon>
        <taxon>Mollisiaceae</taxon>
        <taxon>Mollisia</taxon>
    </lineage>
</organism>
<proteinExistence type="predicted"/>
<sequence length="652" mass="72413">MSSSTLSPEQAHALFDILTHYQLYSEVEGFKWPTAIQNYGAPFSKEDPAQYSSPLMQKMFTSLIVTLPGITTLPPDFWQERVGTLIASLSEARLSESYDKGTMGTRKTLSTASSVLIENCARGCFGGCPTVEEKPKSQYDRSKAEDIKQAWERAAHELVYGDLIDELYDGIAKSDKLEDLSPLVQAAIEHILLITTSFVHHVFVLSPDGQYLLRLLSNVNKLVPYMAIKQTLRVGNAATMINGMLKLILTKLSVTAFTNWIGLSKNSDDGMNLMQQIISTVLTWDNSDFKDIASKIEKAKDGPSQEHLDAIETHIQAGREEHDKVRSISIEQSKSIVNVIFETAQYKPSTSLSDVQHAKALEYYSAKLSIRDRKELIRVLCHQYPDNLTQTIRDVVAVYDPLIRSIHNGVDLSAGLGDLQNFLEDMIKTIKPKSGNGNKAPSVEDFVTLFRTHLPSCLRFLHQVAKNCPEVSSTFRQWCKEAIQQFRKKQSSDAQETGGAGSMTAHLTTLCASVSEVQKPGIISALDAHSNYLSSLNKISMQRAQSVLDNKSTTMYGPGAYLARWHGLLDETLITPATPQGPVRRGKDIQFKDEEGKRKASGKGWWDSEQIAQQVMVEVPEQPNVDVVLELLGGPFRDLLNKDRSSGKTGVE</sequence>
<protein>
    <recommendedName>
        <fullName evidence="5">Px domain containing protein</fullName>
    </recommendedName>
</protein>
<keyword evidence="4" id="KW-1185">Reference proteome</keyword>
<dbReference type="STRING" id="149040.A0A132B8E1"/>
<feature type="domain" description="PX-associated" evidence="2">
    <location>
        <begin position="3"/>
        <end position="122"/>
    </location>
</feature>
<dbReference type="PANTHER" id="PTHR47185:SF2">
    <property type="entry name" value="FUNGAL PROTEIN"/>
    <property type="match status" value="1"/>
</dbReference>
<dbReference type="EMBL" id="KQ947436">
    <property type="protein sequence ID" value="KUJ08259.1"/>
    <property type="molecule type" value="Genomic_DNA"/>
</dbReference>
<accession>A0A132B8E1</accession>
<dbReference type="InterPro" id="IPR024554">
    <property type="entry name" value="LEC1-like_C"/>
</dbReference>